<accession>A0A2J7ZUH1</accession>
<dbReference type="Proteomes" id="UP000236333">
    <property type="component" value="Unassembled WGS sequence"/>
</dbReference>
<evidence type="ECO:0000313" key="2">
    <source>
        <dbReference type="EMBL" id="PNH03925.1"/>
    </source>
</evidence>
<dbReference type="EMBL" id="PGGS01000444">
    <property type="protein sequence ID" value="PNH03925.1"/>
    <property type="molecule type" value="Genomic_DNA"/>
</dbReference>
<dbReference type="InterPro" id="IPR012301">
    <property type="entry name" value="Malic_N_dom"/>
</dbReference>
<feature type="domain" description="Malic enzyme N-terminal" evidence="1">
    <location>
        <begin position="31"/>
        <end position="74"/>
    </location>
</feature>
<evidence type="ECO:0000259" key="1">
    <source>
        <dbReference type="Pfam" id="PF00390"/>
    </source>
</evidence>
<dbReference type="SUPFAM" id="SSF53223">
    <property type="entry name" value="Aminoacid dehydrogenase-like, N-terminal domain"/>
    <property type="match status" value="1"/>
</dbReference>
<dbReference type="InterPro" id="IPR037062">
    <property type="entry name" value="Malic_N_dom_sf"/>
</dbReference>
<dbReference type="GO" id="GO:0004473">
    <property type="term" value="F:malate dehydrogenase (decarboxylating) (NADP+) activity"/>
    <property type="evidence" value="ECO:0007669"/>
    <property type="project" value="TreeGrafter"/>
</dbReference>
<dbReference type="AlphaFoldDB" id="A0A2J7ZUH1"/>
<keyword evidence="3" id="KW-1185">Reference proteome</keyword>
<dbReference type="OrthoDB" id="5365701at2759"/>
<protein>
    <submittedName>
        <fullName evidence="2">NAD-dependent malic enzyme</fullName>
    </submittedName>
</protein>
<comment type="caution">
    <text evidence="2">The sequence shown here is derived from an EMBL/GenBank/DDBJ whole genome shotgun (WGS) entry which is preliminary data.</text>
</comment>
<evidence type="ECO:0000313" key="3">
    <source>
        <dbReference type="Proteomes" id="UP000236333"/>
    </source>
</evidence>
<name>A0A2J7ZUH1_9CHLO</name>
<dbReference type="Gene3D" id="3.40.50.10380">
    <property type="entry name" value="Malic enzyme, N-terminal domain"/>
    <property type="match status" value="1"/>
</dbReference>
<proteinExistence type="predicted"/>
<dbReference type="Pfam" id="PF00390">
    <property type="entry name" value="malic"/>
    <property type="match status" value="1"/>
</dbReference>
<organism evidence="2 3">
    <name type="scientific">Tetrabaena socialis</name>
    <dbReference type="NCBI Taxonomy" id="47790"/>
    <lineage>
        <taxon>Eukaryota</taxon>
        <taxon>Viridiplantae</taxon>
        <taxon>Chlorophyta</taxon>
        <taxon>core chlorophytes</taxon>
        <taxon>Chlorophyceae</taxon>
        <taxon>CS clade</taxon>
        <taxon>Chlamydomonadales</taxon>
        <taxon>Tetrabaenaceae</taxon>
        <taxon>Tetrabaena</taxon>
    </lineage>
</organism>
<dbReference type="PANTHER" id="PTHR23406:SF68">
    <property type="entry name" value="MALIC ENZYME"/>
    <property type="match status" value="1"/>
</dbReference>
<sequence>MPFTGLLAAAGPNQIDKYLYLRQLRATRPLLYHSLMLAYVEDVLPYIYTPTVGQACQEYHTLGITPRGLYLNLDD</sequence>
<gene>
    <name evidence="2" type="ORF">TSOC_009994</name>
</gene>
<dbReference type="InterPro" id="IPR046346">
    <property type="entry name" value="Aminoacid_DH-like_N_sf"/>
</dbReference>
<reference evidence="2 3" key="1">
    <citation type="journal article" date="2017" name="Mol. Biol. Evol.">
        <title>The 4-celled Tetrabaena socialis nuclear genome reveals the essential components for genetic control of cell number at the origin of multicellularity in the volvocine lineage.</title>
        <authorList>
            <person name="Featherston J."/>
            <person name="Arakaki Y."/>
            <person name="Hanschen E.R."/>
            <person name="Ferris P.J."/>
            <person name="Michod R.E."/>
            <person name="Olson B.J.S.C."/>
            <person name="Nozaki H."/>
            <person name="Durand P.M."/>
        </authorList>
    </citation>
    <scope>NUCLEOTIDE SEQUENCE [LARGE SCALE GENOMIC DNA]</scope>
    <source>
        <strain evidence="2 3">NIES-571</strain>
    </source>
</reference>
<dbReference type="PANTHER" id="PTHR23406">
    <property type="entry name" value="MALIC ENZYME-RELATED"/>
    <property type="match status" value="1"/>
</dbReference>
<feature type="non-terminal residue" evidence="2">
    <location>
        <position position="75"/>
    </location>
</feature>
<dbReference type="GO" id="GO:0006108">
    <property type="term" value="P:malate metabolic process"/>
    <property type="evidence" value="ECO:0007669"/>
    <property type="project" value="TreeGrafter"/>
</dbReference>